<accession>A0A6J0B7K8</accession>
<dbReference type="OrthoDB" id="1867012at2759"/>
<feature type="region of interest" description="Disordered" evidence="9">
    <location>
        <begin position="33"/>
        <end position="53"/>
    </location>
</feature>
<dbReference type="CTD" id="51264"/>
<evidence type="ECO:0000256" key="1">
    <source>
        <dbReference type="ARBA" id="ARBA00004173"/>
    </source>
</evidence>
<sequence length="149" mass="16652">MTTLTNALVAGFQNAKQGFMQPIASVVVCTRNASKKTGGSSRNPPRHTRPKHRGWRVQDGTFVQAGTLLATQLHTRFHPGLHVGFGRDGTLFALEAGRVMVTCEKIDPNWDHTWINGNYEGRQGHVIYKKHFNVIPEPQHNVFKLIDAI</sequence>
<proteinExistence type="inferred from homology"/>
<dbReference type="InterPro" id="IPR001684">
    <property type="entry name" value="Ribosomal_bL27"/>
</dbReference>
<dbReference type="FunFam" id="2.40.50.100:FF:000031">
    <property type="entry name" value="39S ribosomal protein L27, mitochondrial"/>
    <property type="match status" value="1"/>
</dbReference>
<keyword evidence="10" id="KW-1185">Reference proteome</keyword>
<dbReference type="PANTHER" id="PTHR15893">
    <property type="entry name" value="RIBOSOMAL PROTEIN L27"/>
    <property type="match status" value="1"/>
</dbReference>
<evidence type="ECO:0000256" key="5">
    <source>
        <dbReference type="ARBA" id="ARBA00023128"/>
    </source>
</evidence>
<evidence type="ECO:0000313" key="10">
    <source>
        <dbReference type="Proteomes" id="UP000829291"/>
    </source>
</evidence>
<feature type="compositionally biased region" description="Polar residues" evidence="9">
    <location>
        <begin position="33"/>
        <end position="43"/>
    </location>
</feature>
<keyword evidence="6" id="KW-0687">Ribonucleoprotein</keyword>
<evidence type="ECO:0000256" key="6">
    <source>
        <dbReference type="ARBA" id="ARBA00023274"/>
    </source>
</evidence>
<keyword evidence="4 11" id="KW-0689">Ribosomal protein</keyword>
<dbReference type="GO" id="GO:0005762">
    <property type="term" value="C:mitochondrial large ribosomal subunit"/>
    <property type="evidence" value="ECO:0007669"/>
    <property type="project" value="TreeGrafter"/>
</dbReference>
<dbReference type="PRINTS" id="PR00063">
    <property type="entry name" value="RIBOSOMALL27"/>
</dbReference>
<evidence type="ECO:0000256" key="4">
    <source>
        <dbReference type="ARBA" id="ARBA00022980"/>
    </source>
</evidence>
<dbReference type="GO" id="GO:0005743">
    <property type="term" value="C:mitochondrial inner membrane"/>
    <property type="evidence" value="ECO:0007669"/>
    <property type="project" value="UniProtKB-ARBA"/>
</dbReference>
<protein>
    <recommendedName>
        <fullName evidence="7">Large ribosomal subunit protein bL27m</fullName>
    </recommendedName>
    <alternativeName>
        <fullName evidence="8">39S ribosomal protein L27, mitochondrial</fullName>
    </alternativeName>
</protein>
<evidence type="ECO:0000256" key="2">
    <source>
        <dbReference type="ARBA" id="ARBA00010797"/>
    </source>
</evidence>
<dbReference type="PANTHER" id="PTHR15893:SF0">
    <property type="entry name" value="LARGE RIBOSOMAL SUBUNIT PROTEIN BL27M"/>
    <property type="match status" value="1"/>
</dbReference>
<dbReference type="SUPFAM" id="SSF110324">
    <property type="entry name" value="Ribosomal L27 protein-like"/>
    <property type="match status" value="1"/>
</dbReference>
<comment type="similarity">
    <text evidence="2">Belongs to the bacterial ribosomal protein bL27 family.</text>
</comment>
<keyword evidence="3" id="KW-0809">Transit peptide</keyword>
<dbReference type="Gene3D" id="2.40.50.100">
    <property type="match status" value="1"/>
</dbReference>
<dbReference type="RefSeq" id="XP_015510980.1">
    <property type="nucleotide sequence ID" value="XM_015655494.2"/>
</dbReference>
<gene>
    <name evidence="11" type="primary">LOC107217819</name>
</gene>
<evidence type="ECO:0000256" key="3">
    <source>
        <dbReference type="ARBA" id="ARBA00022946"/>
    </source>
</evidence>
<comment type="subcellular location">
    <subcellularLocation>
        <location evidence="1">Mitochondrion</location>
    </subcellularLocation>
</comment>
<organism evidence="11">
    <name type="scientific">Neodiprion lecontei</name>
    <name type="common">Redheaded pine sawfly</name>
    <dbReference type="NCBI Taxonomy" id="441921"/>
    <lineage>
        <taxon>Eukaryota</taxon>
        <taxon>Metazoa</taxon>
        <taxon>Ecdysozoa</taxon>
        <taxon>Arthropoda</taxon>
        <taxon>Hexapoda</taxon>
        <taxon>Insecta</taxon>
        <taxon>Pterygota</taxon>
        <taxon>Neoptera</taxon>
        <taxon>Endopterygota</taxon>
        <taxon>Hymenoptera</taxon>
        <taxon>Tenthredinoidea</taxon>
        <taxon>Diprionidae</taxon>
        <taxon>Diprioninae</taxon>
        <taxon>Neodiprion</taxon>
    </lineage>
</organism>
<dbReference type="Pfam" id="PF01016">
    <property type="entry name" value="Ribosomal_L27"/>
    <property type="match status" value="1"/>
</dbReference>
<name>A0A6J0B7K8_NEOLC</name>
<dbReference type="Proteomes" id="UP000829291">
    <property type="component" value="Chromosome 2"/>
</dbReference>
<reference evidence="11" key="1">
    <citation type="submission" date="2025-08" db="UniProtKB">
        <authorList>
            <consortium name="RefSeq"/>
        </authorList>
    </citation>
    <scope>IDENTIFICATION</scope>
    <source>
        <tissue evidence="11">Thorax and Abdomen</tissue>
    </source>
</reference>
<evidence type="ECO:0000256" key="8">
    <source>
        <dbReference type="ARBA" id="ARBA00076963"/>
    </source>
</evidence>
<dbReference type="AlphaFoldDB" id="A0A6J0B7K8"/>
<evidence type="ECO:0000313" key="11">
    <source>
        <dbReference type="RefSeq" id="XP_015510980.1"/>
    </source>
</evidence>
<dbReference type="KEGG" id="nlo:107217819"/>
<dbReference type="GO" id="GO:0003735">
    <property type="term" value="F:structural constituent of ribosome"/>
    <property type="evidence" value="ECO:0007669"/>
    <property type="project" value="InterPro"/>
</dbReference>
<feature type="compositionally biased region" description="Basic residues" evidence="9">
    <location>
        <begin position="44"/>
        <end position="53"/>
    </location>
</feature>
<dbReference type="InParanoid" id="A0A6J0B7K8"/>
<dbReference type="FunCoup" id="A0A6J0B7K8">
    <property type="interactions" value="736"/>
</dbReference>
<keyword evidence="5" id="KW-0496">Mitochondrion</keyword>
<evidence type="ECO:0000256" key="7">
    <source>
        <dbReference type="ARBA" id="ARBA00035267"/>
    </source>
</evidence>
<dbReference type="GeneID" id="107217819"/>
<dbReference type="GO" id="GO:0006412">
    <property type="term" value="P:translation"/>
    <property type="evidence" value="ECO:0007669"/>
    <property type="project" value="InterPro"/>
</dbReference>
<evidence type="ECO:0000256" key="9">
    <source>
        <dbReference type="SAM" id="MobiDB-lite"/>
    </source>
</evidence>